<accession>A0A915DCT4</accession>
<keyword evidence="2" id="KW-1185">Reference proteome</keyword>
<dbReference type="AlphaFoldDB" id="A0A915DCT4"/>
<protein>
    <submittedName>
        <fullName evidence="3">Uncharacterized protein</fullName>
    </submittedName>
</protein>
<sequence length="248" mass="27749">MMHGLQCLHTGRPVGSGRKVKITYADWQKFDNALEKIPDSNGLKSSLLWLGSITKDSVERLESGVISLESSVEDLRDTMNNRFDGLLGLSKGNSPRDSISAGFENLMYKRAKVIFPNRQILRNVLLTRPYLSKSGVVKNLQQGEIDLLLSDPTTIIEASLSLRASDLERIAKKKLELADMLAIDPHSIAAQYWILWLTQSRIGEELLLVDVLPQVFARKRAIHRARNNGDDPSEPESSDEQILNLDGE</sequence>
<reference evidence="3" key="1">
    <citation type="submission" date="2022-11" db="UniProtKB">
        <authorList>
            <consortium name="WormBaseParasite"/>
        </authorList>
    </citation>
    <scope>IDENTIFICATION</scope>
</reference>
<evidence type="ECO:0000256" key="1">
    <source>
        <dbReference type="SAM" id="MobiDB-lite"/>
    </source>
</evidence>
<proteinExistence type="predicted"/>
<dbReference type="WBParaSite" id="jg1786">
    <property type="protein sequence ID" value="jg1786"/>
    <property type="gene ID" value="jg1786"/>
</dbReference>
<name>A0A915DCT4_9BILA</name>
<organism evidence="2 3">
    <name type="scientific">Ditylenchus dipsaci</name>
    <dbReference type="NCBI Taxonomy" id="166011"/>
    <lineage>
        <taxon>Eukaryota</taxon>
        <taxon>Metazoa</taxon>
        <taxon>Ecdysozoa</taxon>
        <taxon>Nematoda</taxon>
        <taxon>Chromadorea</taxon>
        <taxon>Rhabditida</taxon>
        <taxon>Tylenchina</taxon>
        <taxon>Tylenchomorpha</taxon>
        <taxon>Sphaerularioidea</taxon>
        <taxon>Anguinidae</taxon>
        <taxon>Anguininae</taxon>
        <taxon>Ditylenchus</taxon>
    </lineage>
</organism>
<dbReference type="Proteomes" id="UP000887574">
    <property type="component" value="Unplaced"/>
</dbReference>
<evidence type="ECO:0000313" key="3">
    <source>
        <dbReference type="WBParaSite" id="jg1786"/>
    </source>
</evidence>
<evidence type="ECO:0000313" key="2">
    <source>
        <dbReference type="Proteomes" id="UP000887574"/>
    </source>
</evidence>
<feature type="region of interest" description="Disordered" evidence="1">
    <location>
        <begin position="225"/>
        <end position="248"/>
    </location>
</feature>